<proteinExistence type="predicted"/>
<feature type="compositionally biased region" description="Polar residues" evidence="1">
    <location>
        <begin position="52"/>
        <end position="63"/>
    </location>
</feature>
<dbReference type="AlphaFoldDB" id="A0A2J6RQY6"/>
<feature type="region of interest" description="Disordered" evidence="1">
    <location>
        <begin position="439"/>
        <end position="521"/>
    </location>
</feature>
<feature type="compositionally biased region" description="Low complexity" evidence="1">
    <location>
        <begin position="125"/>
        <end position="134"/>
    </location>
</feature>
<dbReference type="InterPro" id="IPR046497">
    <property type="entry name" value="DUF6590"/>
</dbReference>
<sequence length="521" mass="56970">MSSRSKDKRGNRANRVEYPGLWGEWMWHEQYQRYYRARLKGPDEYEYEYGQPPTSDTPRTAESSDLGPATDSYSQSQNYTTSSSSGTSRPAGTSRTSKSAGKTSASGPADVDSITDSFGKTSISPTGGTYATPATYGTPVPYTANTGSFQAPASSGYPNVVSTPYAAASSHGGQAYVSPSMGWQNHIKTRDPYTDREDFDPHYKVHQAWNFKWGRIFKVLWAEPKGAEGGGSSGQSGTGSVTVRKVAGGKEAYAKVRRFVIIKPMEGHCICLPILTYSGQGLNKRGVHADHHAIIYSGKKPVAFRGEKERGLQMRSIKVTPDSPRHKLDDASRLNYAKTYTVEYNVKVWFIGKVSSDSEWQIRTDYNRVHPPLDLRGLQPPPDGQDELFDYAGGGAAGTEYATSYAGYTTPYASPYTSNTAYPAASGNVPYTASYATAQPSSGHDTYGSPHEGGYATSTSTTHNPYFPASSTYQAPGESHGSSSQTYERRELGDVDEKEEEEQAQQRREGDRGNDNDDLYD</sequence>
<dbReference type="STRING" id="1149755.A0A2J6RQY6"/>
<protein>
    <recommendedName>
        <fullName evidence="2">DUF6590 domain-containing protein</fullName>
    </recommendedName>
</protein>
<dbReference type="OrthoDB" id="3559580at2759"/>
<accession>A0A2J6RQY6</accession>
<dbReference type="PANTHER" id="PTHR35391">
    <property type="entry name" value="C2H2-TYPE DOMAIN-CONTAINING PROTEIN-RELATED"/>
    <property type="match status" value="1"/>
</dbReference>
<name>A0A2J6RQY6_HYAVF</name>
<dbReference type="Pfam" id="PF20233">
    <property type="entry name" value="DUF6590"/>
    <property type="match status" value="1"/>
</dbReference>
<feature type="region of interest" description="Disordered" evidence="1">
    <location>
        <begin position="45"/>
        <end position="134"/>
    </location>
</feature>
<dbReference type="PANTHER" id="PTHR35391:SF5">
    <property type="entry name" value="DUF6590 DOMAIN-CONTAINING PROTEIN"/>
    <property type="match status" value="1"/>
</dbReference>
<feature type="compositionally biased region" description="Polar residues" evidence="1">
    <location>
        <begin position="114"/>
        <end position="124"/>
    </location>
</feature>
<evidence type="ECO:0000313" key="3">
    <source>
        <dbReference type="EMBL" id="PMD40903.1"/>
    </source>
</evidence>
<feature type="compositionally biased region" description="Polar residues" evidence="1">
    <location>
        <begin position="456"/>
        <end position="486"/>
    </location>
</feature>
<evidence type="ECO:0000259" key="2">
    <source>
        <dbReference type="Pfam" id="PF20233"/>
    </source>
</evidence>
<dbReference type="Proteomes" id="UP000235786">
    <property type="component" value="Unassembled WGS sequence"/>
</dbReference>
<feature type="compositionally biased region" description="Low complexity" evidence="1">
    <location>
        <begin position="70"/>
        <end position="97"/>
    </location>
</feature>
<feature type="compositionally biased region" description="Basic and acidic residues" evidence="1">
    <location>
        <begin position="504"/>
        <end position="515"/>
    </location>
</feature>
<gene>
    <name evidence="3" type="ORF">L207DRAFT_347188</name>
</gene>
<evidence type="ECO:0000256" key="1">
    <source>
        <dbReference type="SAM" id="MobiDB-lite"/>
    </source>
</evidence>
<organism evidence="3 4">
    <name type="scientific">Hyaloscypha variabilis (strain UAMH 11265 / GT02V1 / F)</name>
    <name type="common">Meliniomyces variabilis</name>
    <dbReference type="NCBI Taxonomy" id="1149755"/>
    <lineage>
        <taxon>Eukaryota</taxon>
        <taxon>Fungi</taxon>
        <taxon>Dikarya</taxon>
        <taxon>Ascomycota</taxon>
        <taxon>Pezizomycotina</taxon>
        <taxon>Leotiomycetes</taxon>
        <taxon>Helotiales</taxon>
        <taxon>Hyaloscyphaceae</taxon>
        <taxon>Hyaloscypha</taxon>
        <taxon>Hyaloscypha variabilis</taxon>
    </lineage>
</organism>
<feature type="domain" description="DUF6590" evidence="2">
    <location>
        <begin position="210"/>
        <end position="358"/>
    </location>
</feature>
<reference evidence="3 4" key="1">
    <citation type="submission" date="2016-04" db="EMBL/GenBank/DDBJ databases">
        <title>A degradative enzymes factory behind the ericoid mycorrhizal symbiosis.</title>
        <authorList>
            <consortium name="DOE Joint Genome Institute"/>
            <person name="Martino E."/>
            <person name="Morin E."/>
            <person name="Grelet G."/>
            <person name="Kuo A."/>
            <person name="Kohler A."/>
            <person name="Daghino S."/>
            <person name="Barry K."/>
            <person name="Choi C."/>
            <person name="Cichocki N."/>
            <person name="Clum A."/>
            <person name="Copeland A."/>
            <person name="Hainaut M."/>
            <person name="Haridas S."/>
            <person name="Labutti K."/>
            <person name="Lindquist E."/>
            <person name="Lipzen A."/>
            <person name="Khouja H.-R."/>
            <person name="Murat C."/>
            <person name="Ohm R."/>
            <person name="Olson A."/>
            <person name="Spatafora J."/>
            <person name="Veneault-Fourrey C."/>
            <person name="Henrissat B."/>
            <person name="Grigoriev I."/>
            <person name="Martin F."/>
            <person name="Perotto S."/>
        </authorList>
    </citation>
    <scope>NUCLEOTIDE SEQUENCE [LARGE SCALE GENOMIC DNA]</scope>
    <source>
        <strain evidence="3 4">F</strain>
    </source>
</reference>
<dbReference type="EMBL" id="KZ613945">
    <property type="protein sequence ID" value="PMD40903.1"/>
    <property type="molecule type" value="Genomic_DNA"/>
</dbReference>
<keyword evidence="4" id="KW-1185">Reference proteome</keyword>
<evidence type="ECO:0000313" key="4">
    <source>
        <dbReference type="Proteomes" id="UP000235786"/>
    </source>
</evidence>